<evidence type="ECO:0000313" key="7">
    <source>
        <dbReference type="EMBL" id="SDD93905.1"/>
    </source>
</evidence>
<dbReference type="PROSITE" id="PS50977">
    <property type="entry name" value="HTH_TETR_2"/>
    <property type="match status" value="1"/>
</dbReference>
<dbReference type="InterPro" id="IPR001647">
    <property type="entry name" value="HTH_TetR"/>
</dbReference>
<dbReference type="Proteomes" id="UP001278050">
    <property type="component" value="Unassembled WGS sequence"/>
</dbReference>
<sequence>MQLFWQRGYEAASLHDLQAVTGLSKSSLYQTYPSKQAWFVAAFSRYVEQRRTLLLEQLQASVSPLGFIRERLLSVLDDSGPDGVPRGCMLVNVANEFSLSEPALVPLLQRATVGICQVFEQALERAVACGELSNDQNLAARASYLQCVMSGLRTQVKSAVPAESIRATVAVVMASLDGS</sequence>
<dbReference type="SUPFAM" id="SSF48498">
    <property type="entry name" value="Tetracyclin repressor-like, C-terminal domain"/>
    <property type="match status" value="1"/>
</dbReference>
<name>A0A1G6YW81_9GAMM</name>
<dbReference type="InterPro" id="IPR011075">
    <property type="entry name" value="TetR_C"/>
</dbReference>
<dbReference type="EMBL" id="JAWXXP010000001">
    <property type="protein sequence ID" value="MDX5992649.1"/>
    <property type="molecule type" value="Genomic_DNA"/>
</dbReference>
<dbReference type="EMBL" id="FNAE01000001">
    <property type="protein sequence ID" value="SDD93905.1"/>
    <property type="molecule type" value="Genomic_DNA"/>
</dbReference>
<keyword evidence="9" id="KW-1185">Reference proteome</keyword>
<dbReference type="Pfam" id="PF00440">
    <property type="entry name" value="TetR_N"/>
    <property type="match status" value="1"/>
</dbReference>
<dbReference type="Proteomes" id="UP000182413">
    <property type="component" value="Unassembled WGS sequence"/>
</dbReference>
<feature type="domain" description="HTH tetR-type" evidence="5">
    <location>
        <begin position="1"/>
        <end position="50"/>
    </location>
</feature>
<dbReference type="Gene3D" id="1.10.10.60">
    <property type="entry name" value="Homeodomain-like"/>
    <property type="match status" value="1"/>
</dbReference>
<reference evidence="6 9" key="2">
    <citation type="submission" date="2023-11" db="EMBL/GenBank/DDBJ databases">
        <title>MicrobeMod: A computational toolkit for identifying prokaryotic methylation and restriction-modification with nanopore sequencing.</title>
        <authorList>
            <person name="Crits-Christoph A."/>
            <person name="Kang S.C."/>
            <person name="Lee H."/>
            <person name="Ostrov N."/>
        </authorList>
    </citation>
    <scope>NUCLEOTIDE SEQUENCE [LARGE SCALE GENOMIC DNA]</scope>
    <source>
        <strain evidence="6 9">ATCC BAA-571</strain>
    </source>
</reference>
<dbReference type="PANTHER" id="PTHR47506:SF1">
    <property type="entry name" value="HTH-TYPE TRANSCRIPTIONAL REGULATOR YJDC"/>
    <property type="match status" value="1"/>
</dbReference>
<dbReference type="PANTHER" id="PTHR47506">
    <property type="entry name" value="TRANSCRIPTIONAL REGULATORY PROTEIN"/>
    <property type="match status" value="1"/>
</dbReference>
<organism evidence="7 8">
    <name type="scientific">Ectopseudomonas alcaliphila</name>
    <dbReference type="NCBI Taxonomy" id="101564"/>
    <lineage>
        <taxon>Bacteria</taxon>
        <taxon>Pseudomonadati</taxon>
        <taxon>Pseudomonadota</taxon>
        <taxon>Gammaproteobacteria</taxon>
        <taxon>Pseudomonadales</taxon>
        <taxon>Pseudomonadaceae</taxon>
        <taxon>Ectopseudomonas</taxon>
    </lineage>
</organism>
<dbReference type="InterPro" id="IPR009057">
    <property type="entry name" value="Homeodomain-like_sf"/>
</dbReference>
<dbReference type="Gene3D" id="1.10.357.10">
    <property type="entry name" value="Tetracycline Repressor, domain 2"/>
    <property type="match status" value="1"/>
</dbReference>
<dbReference type="Pfam" id="PF16925">
    <property type="entry name" value="TetR_C_13"/>
    <property type="match status" value="1"/>
</dbReference>
<keyword evidence="3" id="KW-0804">Transcription</keyword>
<reference evidence="7 8" key="1">
    <citation type="submission" date="2016-10" db="EMBL/GenBank/DDBJ databases">
        <authorList>
            <person name="de Groot N.N."/>
        </authorList>
    </citation>
    <scope>NUCLEOTIDE SEQUENCE [LARGE SCALE GENOMIC DNA]</scope>
    <source>
        <strain evidence="7 8">JCM 10630</strain>
    </source>
</reference>
<keyword evidence="2 4" id="KW-0238">DNA-binding</keyword>
<proteinExistence type="predicted"/>
<dbReference type="InterPro" id="IPR036271">
    <property type="entry name" value="Tet_transcr_reg_TetR-rel_C_sf"/>
</dbReference>
<gene>
    <name evidence="7" type="ORF">SAMN05216575_1011622</name>
    <name evidence="6" type="ORF">SIM71_11325</name>
</gene>
<keyword evidence="1" id="KW-0805">Transcription regulation</keyword>
<dbReference type="GO" id="GO:0003677">
    <property type="term" value="F:DNA binding"/>
    <property type="evidence" value="ECO:0007669"/>
    <property type="project" value="UniProtKB-UniRule"/>
</dbReference>
<accession>A0A1G6YW81</accession>
<dbReference type="AlphaFoldDB" id="A0A1G6YW81"/>
<feature type="DNA-binding region" description="H-T-H motif" evidence="4">
    <location>
        <begin position="13"/>
        <end position="32"/>
    </location>
</feature>
<evidence type="ECO:0000313" key="8">
    <source>
        <dbReference type="Proteomes" id="UP000182413"/>
    </source>
</evidence>
<evidence type="ECO:0000256" key="3">
    <source>
        <dbReference type="ARBA" id="ARBA00023163"/>
    </source>
</evidence>
<protein>
    <submittedName>
        <fullName evidence="6">TetR/AcrR family transcriptional regulator</fullName>
    </submittedName>
    <submittedName>
        <fullName evidence="7">Transcriptional regulator, TetR family</fullName>
    </submittedName>
</protein>
<evidence type="ECO:0000259" key="5">
    <source>
        <dbReference type="PROSITE" id="PS50977"/>
    </source>
</evidence>
<evidence type="ECO:0000313" key="9">
    <source>
        <dbReference type="Proteomes" id="UP001278050"/>
    </source>
</evidence>
<dbReference type="SUPFAM" id="SSF46689">
    <property type="entry name" value="Homeodomain-like"/>
    <property type="match status" value="1"/>
</dbReference>
<evidence type="ECO:0000256" key="2">
    <source>
        <dbReference type="ARBA" id="ARBA00023125"/>
    </source>
</evidence>
<dbReference type="OrthoDB" id="270177at2"/>
<evidence type="ECO:0000313" key="6">
    <source>
        <dbReference type="EMBL" id="MDX5992649.1"/>
    </source>
</evidence>
<dbReference type="RefSeq" id="WP_083366034.1">
    <property type="nucleotide sequence ID" value="NZ_CBCSET010000001.1"/>
</dbReference>
<evidence type="ECO:0000256" key="4">
    <source>
        <dbReference type="PROSITE-ProRule" id="PRU00335"/>
    </source>
</evidence>
<evidence type="ECO:0000256" key="1">
    <source>
        <dbReference type="ARBA" id="ARBA00023015"/>
    </source>
</evidence>